<protein>
    <recommendedName>
        <fullName evidence="1 2">Protein ApaG</fullName>
    </recommendedName>
</protein>
<sequence>MMAAEHEYSATTRSIMVAVRPFYVDDQSSPEDGQFVFAYHIRIENHGADTVQLRSRHWRIIDALGRLQEVRGPGVVGEQPVLAPGESFEYTSGAPLTTPSGIMGGSYQMESAAGETFEVEIPSFSLDSPHAAQTIN</sequence>
<organism evidence="4 5">
    <name type="scientific">Tistrella arctica</name>
    <dbReference type="NCBI Taxonomy" id="3133430"/>
    <lineage>
        <taxon>Bacteria</taxon>
        <taxon>Pseudomonadati</taxon>
        <taxon>Pseudomonadota</taxon>
        <taxon>Alphaproteobacteria</taxon>
        <taxon>Geminicoccales</taxon>
        <taxon>Geminicoccaceae</taxon>
        <taxon>Tistrella</taxon>
    </lineage>
</organism>
<dbReference type="NCBIfam" id="NF003967">
    <property type="entry name" value="PRK05461.1"/>
    <property type="match status" value="1"/>
</dbReference>
<accession>A0ABU9YGJ6</accession>
<dbReference type="InterPro" id="IPR023065">
    <property type="entry name" value="Uncharacterised_ApaG"/>
</dbReference>
<dbReference type="Pfam" id="PF04379">
    <property type="entry name" value="DUF525"/>
    <property type="match status" value="1"/>
</dbReference>
<feature type="domain" description="ApaG" evidence="3">
    <location>
        <begin position="9"/>
        <end position="133"/>
    </location>
</feature>
<dbReference type="HAMAP" id="MF_00791">
    <property type="entry name" value="ApaG"/>
    <property type="match status" value="1"/>
</dbReference>
<evidence type="ECO:0000256" key="1">
    <source>
        <dbReference type="ARBA" id="ARBA00017693"/>
    </source>
</evidence>
<reference evidence="4 5" key="1">
    <citation type="submission" date="2024-03" db="EMBL/GenBank/DDBJ databases">
        <title>High-quality draft genome sequencing of Tistrella sp. BH-R2-4.</title>
        <authorList>
            <person name="Dong C."/>
        </authorList>
    </citation>
    <scope>NUCLEOTIDE SEQUENCE [LARGE SCALE GENOMIC DNA]</scope>
    <source>
        <strain evidence="4 5">BH-R2-4</strain>
    </source>
</reference>
<dbReference type="InterPro" id="IPR036767">
    <property type="entry name" value="ApaG_sf"/>
</dbReference>
<comment type="caution">
    <text evidence="4">The sequence shown here is derived from an EMBL/GenBank/DDBJ whole genome shotgun (WGS) entry which is preliminary data.</text>
</comment>
<dbReference type="PROSITE" id="PS51087">
    <property type="entry name" value="APAG"/>
    <property type="match status" value="1"/>
</dbReference>
<proteinExistence type="inferred from homology"/>
<dbReference type="InterPro" id="IPR007474">
    <property type="entry name" value="ApaG_domain"/>
</dbReference>
<keyword evidence="5" id="KW-1185">Reference proteome</keyword>
<evidence type="ECO:0000313" key="4">
    <source>
        <dbReference type="EMBL" id="MEN2987919.1"/>
    </source>
</evidence>
<dbReference type="SUPFAM" id="SSF110069">
    <property type="entry name" value="ApaG-like"/>
    <property type="match status" value="1"/>
</dbReference>
<evidence type="ECO:0000259" key="3">
    <source>
        <dbReference type="PROSITE" id="PS51087"/>
    </source>
</evidence>
<evidence type="ECO:0000313" key="5">
    <source>
        <dbReference type="Proteomes" id="UP001413721"/>
    </source>
</evidence>
<dbReference type="Gene3D" id="2.60.40.1470">
    <property type="entry name" value="ApaG domain"/>
    <property type="match status" value="1"/>
</dbReference>
<evidence type="ECO:0000256" key="2">
    <source>
        <dbReference type="HAMAP-Rule" id="MF_00791"/>
    </source>
</evidence>
<dbReference type="PANTHER" id="PTHR14289:SF16">
    <property type="entry name" value="POLYMERASE DELTA-INTERACTING PROTEIN 2"/>
    <property type="match status" value="1"/>
</dbReference>
<dbReference type="Proteomes" id="UP001413721">
    <property type="component" value="Unassembled WGS sequence"/>
</dbReference>
<dbReference type="EMBL" id="JBBKTW010000002">
    <property type="protein sequence ID" value="MEN2987919.1"/>
    <property type="molecule type" value="Genomic_DNA"/>
</dbReference>
<name>A0ABU9YGJ6_9PROT</name>
<dbReference type="PANTHER" id="PTHR14289">
    <property type="entry name" value="F-BOX ONLY PROTEIN 3"/>
    <property type="match status" value="1"/>
</dbReference>
<gene>
    <name evidence="2 4" type="primary">apaG</name>
    <name evidence="4" type="ORF">WG926_06365</name>
</gene>